<keyword evidence="6" id="KW-1185">Reference proteome</keyword>
<evidence type="ECO:0000256" key="3">
    <source>
        <dbReference type="ARBA" id="ARBA00023163"/>
    </source>
</evidence>
<comment type="caution">
    <text evidence="5">The sequence shown here is derived from an EMBL/GenBank/DDBJ whole genome shotgun (WGS) entry which is preliminary data.</text>
</comment>
<dbReference type="SUPFAM" id="SSF46785">
    <property type="entry name" value="Winged helix' DNA-binding domain"/>
    <property type="match status" value="1"/>
</dbReference>
<dbReference type="Gene3D" id="3.40.1410.10">
    <property type="entry name" value="Chorismate lyase-like"/>
    <property type="match status" value="1"/>
</dbReference>
<evidence type="ECO:0000256" key="2">
    <source>
        <dbReference type="ARBA" id="ARBA00023125"/>
    </source>
</evidence>
<feature type="domain" description="HTH gntR-type" evidence="4">
    <location>
        <begin position="3"/>
        <end position="69"/>
    </location>
</feature>
<sequence>MAAPRYLEIKKRIMKEIEGKPVSTPIASERELAVQFDASRMTVRKALNELVEEGYLYRNKNKGTFVAERSLHKKNTAADSFLKKEETNHKLLYFNVKEIPDAAKRLNLPADELILRAVRLTLNDERPVTIEEIFLPYKSVDYNEMNEINTILDMNPYIQNGRLTQRFIPMLIPSQYSNLLEVKMGTPIIMVDSIIYDPAGNPVALVNLYHNPREKIIEITS</sequence>
<proteinExistence type="predicted"/>
<dbReference type="PANTHER" id="PTHR44846:SF1">
    <property type="entry name" value="MANNOSYL-D-GLYCERATE TRANSPORT_METABOLISM SYSTEM REPRESSOR MNGR-RELATED"/>
    <property type="match status" value="1"/>
</dbReference>
<dbReference type="Pfam" id="PF00392">
    <property type="entry name" value="GntR"/>
    <property type="match status" value="1"/>
</dbReference>
<dbReference type="PRINTS" id="PR00035">
    <property type="entry name" value="HTHGNTR"/>
</dbReference>
<gene>
    <name evidence="5" type="ORF">FLB61_08725</name>
</gene>
<evidence type="ECO:0000259" key="4">
    <source>
        <dbReference type="PROSITE" id="PS50949"/>
    </source>
</evidence>
<dbReference type="EMBL" id="VIRV01000011">
    <property type="protein sequence ID" value="MBY0759169.1"/>
    <property type="molecule type" value="Genomic_DNA"/>
</dbReference>
<accession>A0ABS7L7Z4</accession>
<dbReference type="Proteomes" id="UP000779049">
    <property type="component" value="Unassembled WGS sequence"/>
</dbReference>
<dbReference type="SMART" id="SM00345">
    <property type="entry name" value="HTH_GNTR"/>
    <property type="match status" value="1"/>
</dbReference>
<keyword evidence="2" id="KW-0238">DNA-binding</keyword>
<dbReference type="InterPro" id="IPR036390">
    <property type="entry name" value="WH_DNA-bd_sf"/>
</dbReference>
<dbReference type="PANTHER" id="PTHR44846">
    <property type="entry name" value="MANNOSYL-D-GLYCERATE TRANSPORT/METABOLISM SYSTEM REPRESSOR MNGR-RELATED"/>
    <property type="match status" value="1"/>
</dbReference>
<dbReference type="RefSeq" id="WP_221919909.1">
    <property type="nucleotide sequence ID" value="NZ_CP173660.1"/>
</dbReference>
<dbReference type="InterPro" id="IPR050679">
    <property type="entry name" value="Bact_HTH_transcr_reg"/>
</dbReference>
<protein>
    <submittedName>
        <fullName evidence="5">GntR family transcriptional regulator</fullName>
    </submittedName>
</protein>
<evidence type="ECO:0000313" key="5">
    <source>
        <dbReference type="EMBL" id="MBY0759169.1"/>
    </source>
</evidence>
<dbReference type="InterPro" id="IPR036388">
    <property type="entry name" value="WH-like_DNA-bd_sf"/>
</dbReference>
<dbReference type="SMART" id="SM00866">
    <property type="entry name" value="UTRA"/>
    <property type="match status" value="1"/>
</dbReference>
<dbReference type="CDD" id="cd07377">
    <property type="entry name" value="WHTH_GntR"/>
    <property type="match status" value="1"/>
</dbReference>
<dbReference type="InterPro" id="IPR011663">
    <property type="entry name" value="UTRA"/>
</dbReference>
<organism evidence="5 6">
    <name type="scientific">Sellimonas caecigallum</name>
    <dbReference type="NCBI Taxonomy" id="2592333"/>
    <lineage>
        <taxon>Bacteria</taxon>
        <taxon>Bacillati</taxon>
        <taxon>Bacillota</taxon>
        <taxon>Clostridia</taxon>
        <taxon>Lachnospirales</taxon>
        <taxon>Lachnospiraceae</taxon>
        <taxon>Sellimonas</taxon>
    </lineage>
</organism>
<dbReference type="SUPFAM" id="SSF64288">
    <property type="entry name" value="Chorismate lyase-like"/>
    <property type="match status" value="1"/>
</dbReference>
<evidence type="ECO:0000256" key="1">
    <source>
        <dbReference type="ARBA" id="ARBA00023015"/>
    </source>
</evidence>
<dbReference type="Gene3D" id="1.10.10.10">
    <property type="entry name" value="Winged helix-like DNA-binding domain superfamily/Winged helix DNA-binding domain"/>
    <property type="match status" value="1"/>
</dbReference>
<dbReference type="InterPro" id="IPR000524">
    <property type="entry name" value="Tscrpt_reg_HTH_GntR"/>
</dbReference>
<reference evidence="5 6" key="1">
    <citation type="journal article" date="2020" name="New Microbes New Infect">
        <title>Sellimonas caecigallum sp. nov., description and genome sequence of a new member of the Sellimonas genus isolated from the cecum of feral chicken.</title>
        <authorList>
            <person name="Wongkuna S."/>
            <person name="Ghimire S."/>
            <person name="Antony L."/>
            <person name="Chankhamhaengdecha S."/>
            <person name="Janvilisri T."/>
            <person name="Scaria J."/>
        </authorList>
    </citation>
    <scope>NUCLEOTIDE SEQUENCE [LARGE SCALE GENOMIC DNA]</scope>
    <source>
        <strain evidence="5 6">SW451</strain>
    </source>
</reference>
<keyword evidence="1" id="KW-0805">Transcription regulation</keyword>
<dbReference type="InterPro" id="IPR028978">
    <property type="entry name" value="Chorismate_lyase_/UTRA_dom_sf"/>
</dbReference>
<dbReference type="PROSITE" id="PS50949">
    <property type="entry name" value="HTH_GNTR"/>
    <property type="match status" value="1"/>
</dbReference>
<dbReference type="Pfam" id="PF07702">
    <property type="entry name" value="UTRA"/>
    <property type="match status" value="1"/>
</dbReference>
<evidence type="ECO:0000313" key="6">
    <source>
        <dbReference type="Proteomes" id="UP000779049"/>
    </source>
</evidence>
<name>A0ABS7L7Z4_9FIRM</name>
<keyword evidence="3" id="KW-0804">Transcription</keyword>